<evidence type="ECO:0000313" key="2">
    <source>
        <dbReference type="Proteomes" id="UP001152622"/>
    </source>
</evidence>
<evidence type="ECO:0000313" key="1">
    <source>
        <dbReference type="EMBL" id="KAJ8355838.1"/>
    </source>
</evidence>
<sequence length="191" mass="20593">MVDWGSLLQICLHEFPIKLFNMHTLCVFVYNGQKSAIFMYCSFLCLFLVGSEKCRPACPLEHVMSTAASHHTAGHKSGLHGHEVKEHASLAAQQVNPQPMIVHARSMDKESCVPVQLQLSCLSSSSPAPVLLPACPSPSKPHSSPAPVLLPVQSAPVQPCSSPPAHLPHPSSVLTPALFYFAQPSFLPARS</sequence>
<accession>A0A9Q1IWT1</accession>
<protein>
    <submittedName>
        <fullName evidence="1">Uncharacterized protein</fullName>
    </submittedName>
</protein>
<gene>
    <name evidence="1" type="ORF">SKAU_G00186320</name>
</gene>
<keyword evidence="2" id="KW-1185">Reference proteome</keyword>
<reference evidence="1" key="1">
    <citation type="journal article" date="2023" name="Science">
        <title>Genome structures resolve the early diversification of teleost fishes.</title>
        <authorList>
            <person name="Parey E."/>
            <person name="Louis A."/>
            <person name="Montfort J."/>
            <person name="Bouchez O."/>
            <person name="Roques C."/>
            <person name="Iampietro C."/>
            <person name="Lluch J."/>
            <person name="Castinel A."/>
            <person name="Donnadieu C."/>
            <person name="Desvignes T."/>
            <person name="Floi Bucao C."/>
            <person name="Jouanno E."/>
            <person name="Wen M."/>
            <person name="Mejri S."/>
            <person name="Dirks R."/>
            <person name="Jansen H."/>
            <person name="Henkel C."/>
            <person name="Chen W.J."/>
            <person name="Zahm M."/>
            <person name="Cabau C."/>
            <person name="Klopp C."/>
            <person name="Thompson A.W."/>
            <person name="Robinson-Rechavi M."/>
            <person name="Braasch I."/>
            <person name="Lecointre G."/>
            <person name="Bobe J."/>
            <person name="Postlethwait J.H."/>
            <person name="Berthelot C."/>
            <person name="Roest Crollius H."/>
            <person name="Guiguen Y."/>
        </authorList>
    </citation>
    <scope>NUCLEOTIDE SEQUENCE</scope>
    <source>
        <strain evidence="1">WJC10195</strain>
    </source>
</reference>
<name>A0A9Q1IWT1_SYNKA</name>
<dbReference type="Proteomes" id="UP001152622">
    <property type="component" value="Chromosome 6"/>
</dbReference>
<comment type="caution">
    <text evidence="1">The sequence shown here is derived from an EMBL/GenBank/DDBJ whole genome shotgun (WGS) entry which is preliminary data.</text>
</comment>
<proteinExistence type="predicted"/>
<dbReference type="EMBL" id="JAINUF010000006">
    <property type="protein sequence ID" value="KAJ8355838.1"/>
    <property type="molecule type" value="Genomic_DNA"/>
</dbReference>
<organism evidence="1 2">
    <name type="scientific">Synaphobranchus kaupii</name>
    <name type="common">Kaup's arrowtooth eel</name>
    <dbReference type="NCBI Taxonomy" id="118154"/>
    <lineage>
        <taxon>Eukaryota</taxon>
        <taxon>Metazoa</taxon>
        <taxon>Chordata</taxon>
        <taxon>Craniata</taxon>
        <taxon>Vertebrata</taxon>
        <taxon>Euteleostomi</taxon>
        <taxon>Actinopterygii</taxon>
        <taxon>Neopterygii</taxon>
        <taxon>Teleostei</taxon>
        <taxon>Anguilliformes</taxon>
        <taxon>Synaphobranchidae</taxon>
        <taxon>Synaphobranchus</taxon>
    </lineage>
</organism>
<dbReference type="AlphaFoldDB" id="A0A9Q1IWT1"/>